<keyword evidence="2" id="KW-1185">Reference proteome</keyword>
<reference evidence="2" key="1">
    <citation type="journal article" date="2019" name="Int. J. Syst. Evol. Microbiol.">
        <title>The Global Catalogue of Microorganisms (GCM) 10K type strain sequencing project: providing services to taxonomists for standard genome sequencing and annotation.</title>
        <authorList>
            <consortium name="The Broad Institute Genomics Platform"/>
            <consortium name="The Broad Institute Genome Sequencing Center for Infectious Disease"/>
            <person name="Wu L."/>
            <person name="Ma J."/>
        </authorList>
    </citation>
    <scope>NUCLEOTIDE SEQUENCE [LARGE SCALE GENOMIC DNA]</scope>
    <source>
        <strain evidence="2">CGMCC 1.3240</strain>
    </source>
</reference>
<name>A0ABW0VUZ2_9BACL</name>
<dbReference type="EMBL" id="JBHSOW010000040">
    <property type="protein sequence ID" value="MFC5649642.1"/>
    <property type="molecule type" value="Genomic_DNA"/>
</dbReference>
<accession>A0ABW0VUZ2</accession>
<proteinExistence type="predicted"/>
<sequence length="224" mass="24257">MMEHGAKRKVTITGTGSTSGGIFHSVKIMGEGQVNGAMESEIFRSTGTCSVKGDLKTKQYRQMGETSIEGDLYSNRLNVLGQIGVTGSLRGGTVKISGQLDVGGECEAEFFQAKGGFHVHGLLNAEKMVIRTFGPCHAKEIGGGNISVRQSKLAEMKQWFSKKGPMELTAETIEGDQIYLEYTNADIVRGSTIILGPGCRIGQVEYRQSLRKNKHAIVNAEKKL</sequence>
<comment type="caution">
    <text evidence="1">The sequence shown here is derived from an EMBL/GenBank/DDBJ whole genome shotgun (WGS) entry which is preliminary data.</text>
</comment>
<gene>
    <name evidence="1" type="ORF">ACFPYJ_11020</name>
</gene>
<dbReference type="Proteomes" id="UP001596047">
    <property type="component" value="Unassembled WGS sequence"/>
</dbReference>
<evidence type="ECO:0008006" key="3">
    <source>
        <dbReference type="Google" id="ProtNLM"/>
    </source>
</evidence>
<protein>
    <recommendedName>
        <fullName evidence="3">Bactofilin</fullName>
    </recommendedName>
</protein>
<evidence type="ECO:0000313" key="1">
    <source>
        <dbReference type="EMBL" id="MFC5649642.1"/>
    </source>
</evidence>
<organism evidence="1 2">
    <name type="scientific">Paenibacillus solisilvae</name>
    <dbReference type="NCBI Taxonomy" id="2486751"/>
    <lineage>
        <taxon>Bacteria</taxon>
        <taxon>Bacillati</taxon>
        <taxon>Bacillota</taxon>
        <taxon>Bacilli</taxon>
        <taxon>Bacillales</taxon>
        <taxon>Paenibacillaceae</taxon>
        <taxon>Paenibacillus</taxon>
    </lineage>
</organism>
<evidence type="ECO:0000313" key="2">
    <source>
        <dbReference type="Proteomes" id="UP001596047"/>
    </source>
</evidence>